<dbReference type="InterPro" id="IPR050273">
    <property type="entry name" value="GppA/Ppx_hydrolase"/>
</dbReference>
<dbReference type="AlphaFoldDB" id="U2G309"/>
<feature type="domain" description="Ppx/GppA phosphatase C-terminal" evidence="3">
    <location>
        <begin position="319"/>
        <end position="489"/>
    </location>
</feature>
<dbReference type="PIRSF" id="PIRSF001267">
    <property type="entry name" value="Pyrophosphatase_GppA_Ppx"/>
    <property type="match status" value="1"/>
</dbReference>
<dbReference type="PANTHER" id="PTHR30005:SF14">
    <property type="entry name" value="EXOPOLYPHOSPHATASE"/>
    <property type="match status" value="1"/>
</dbReference>
<dbReference type="EC" id="3.6.1.11" evidence="4"/>
<reference evidence="4 5" key="2">
    <citation type="journal article" date="2013" name="PLoS ONE">
        <title>INDIGO - INtegrated Data Warehouse of MIcrobial GenOmes with Examples from the Red Sea Extremophiles.</title>
        <authorList>
            <person name="Alam I."/>
            <person name="Antunes A."/>
            <person name="Kamau A.A."/>
            <person name="Ba Alawi W."/>
            <person name="Kalkatawi M."/>
            <person name="Stingl U."/>
            <person name="Bajic V.B."/>
        </authorList>
    </citation>
    <scope>NUCLEOTIDE SEQUENCE [LARGE SCALE GENOMIC DNA]</scope>
    <source>
        <strain evidence="4 5">E1L3A</strain>
    </source>
</reference>
<evidence type="ECO:0000259" key="2">
    <source>
        <dbReference type="Pfam" id="PF02541"/>
    </source>
</evidence>
<dbReference type="InterPro" id="IPR030673">
    <property type="entry name" value="PyroPPase_GppA_Ppx"/>
</dbReference>
<dbReference type="CDD" id="cd24053">
    <property type="entry name" value="ASKHA_NBD_EcPPX-GppA-like"/>
    <property type="match status" value="1"/>
</dbReference>
<dbReference type="Gene3D" id="1.10.3210.10">
    <property type="entry name" value="Hypothetical protein af1432"/>
    <property type="match status" value="1"/>
</dbReference>
<gene>
    <name evidence="4" type="primary">ppx</name>
    <name evidence="4" type="ORF">SSPSH_000638</name>
</gene>
<dbReference type="Pfam" id="PF21447">
    <property type="entry name" value="Ppx-GppA_III"/>
    <property type="match status" value="1"/>
</dbReference>
<organism evidence="4 5">
    <name type="scientific">Salinisphaera shabanensis E1L3A</name>
    <dbReference type="NCBI Taxonomy" id="1033802"/>
    <lineage>
        <taxon>Bacteria</taxon>
        <taxon>Pseudomonadati</taxon>
        <taxon>Pseudomonadota</taxon>
        <taxon>Gammaproteobacteria</taxon>
        <taxon>Salinisphaerales</taxon>
        <taxon>Salinisphaeraceae</taxon>
        <taxon>Salinisphaera</taxon>
    </lineage>
</organism>
<dbReference type="Proteomes" id="UP000006242">
    <property type="component" value="Unassembled WGS sequence"/>
</dbReference>
<dbReference type="SUPFAM" id="SSF109604">
    <property type="entry name" value="HD-domain/PDEase-like"/>
    <property type="match status" value="1"/>
</dbReference>
<dbReference type="PANTHER" id="PTHR30005">
    <property type="entry name" value="EXOPOLYPHOSPHATASE"/>
    <property type="match status" value="1"/>
</dbReference>
<name>U2G309_9GAMM</name>
<comment type="caution">
    <text evidence="4">The sequence shown here is derived from an EMBL/GenBank/DDBJ whole genome shotgun (WGS) entry which is preliminary data.</text>
</comment>
<dbReference type="InterPro" id="IPR003695">
    <property type="entry name" value="Ppx_GppA_N"/>
</dbReference>
<dbReference type="OrthoDB" id="9793035at2"/>
<evidence type="ECO:0000259" key="3">
    <source>
        <dbReference type="Pfam" id="PF21447"/>
    </source>
</evidence>
<proteinExistence type="predicted"/>
<evidence type="ECO:0000313" key="4">
    <source>
        <dbReference type="EMBL" id="ERJ20528.1"/>
    </source>
</evidence>
<dbReference type="EMBL" id="AFNV02000003">
    <property type="protein sequence ID" value="ERJ20528.1"/>
    <property type="molecule type" value="Genomic_DNA"/>
</dbReference>
<keyword evidence="1 4" id="KW-0378">Hydrolase</keyword>
<dbReference type="RefSeq" id="WP_006914072.1">
    <property type="nucleotide sequence ID" value="NZ_AFNV02000003.1"/>
</dbReference>
<dbReference type="InterPro" id="IPR043129">
    <property type="entry name" value="ATPase_NBD"/>
</dbReference>
<dbReference type="FunFam" id="3.30.420.40:FF:000023">
    <property type="entry name" value="Guanosine-5'-triphosphate,3'-diphosphate pyrophosphatase"/>
    <property type="match status" value="1"/>
</dbReference>
<protein>
    <submittedName>
        <fullName evidence="4">Exopolyphosphatase protein</fullName>
        <ecNumber evidence="4">3.6.1.11</ecNumber>
    </submittedName>
</protein>
<sequence length="506" mass="54853">MNRKREKGGTKSAPQTVAAVDLGSNSFHMIVVRDDGGKLHVVDRLKESVCLAGGLSADRQLDGAAADRALACLERFGQRLQGLAPGHVRAVGTNTLRRARNADAFLAEASAALGHPVEVIYGAEEARLIYGGVIQDLGNDHPRRLVIDIGGGSTELIVGELARPELVESLSLGAVVQMQRFFANGKITRKAWQAAVTDARLTVEPVARAYRQAGWDLAIGASGSVKSILRAAGAKKTDETITPADLKSLARALLKAGKVDKLDLPGVSDERRAIFPGGLAVLTGLFESLGIEAMRVSDKALREGVVADLLGRLHDHDAREDGVLAASRRYDVDRGQAERVADTAIDLLGDYDDERATGMASRLLRWAALLHEIGLAISHKGYHKHGEYILRNADLEGFSRSDQAVLATLVRLHRGRFRSDLIDALPEDWRGLTYRLALVLRLAVILHRGRDPQIAPPAWLEVAQGEISLYCDADWLEERPLTQADLAREAELLARADIKLKTLPEA</sequence>
<evidence type="ECO:0000256" key="1">
    <source>
        <dbReference type="ARBA" id="ARBA00022801"/>
    </source>
</evidence>
<evidence type="ECO:0000313" key="5">
    <source>
        <dbReference type="Proteomes" id="UP000006242"/>
    </source>
</evidence>
<dbReference type="InterPro" id="IPR048950">
    <property type="entry name" value="Ppx_GppA_C"/>
</dbReference>
<reference evidence="4 5" key="1">
    <citation type="journal article" date="2011" name="J. Bacteriol.">
        <title>Genome sequence of Salinisphaera shabanensis, a gammaproteobacterium from the harsh, variable environment of the brine-seawater interface of the Shaban Deep in the Red Sea.</title>
        <authorList>
            <person name="Antunes A."/>
            <person name="Alam I."/>
            <person name="Bajic V.B."/>
            <person name="Stingl U."/>
        </authorList>
    </citation>
    <scope>NUCLEOTIDE SEQUENCE [LARGE SCALE GENOMIC DNA]</scope>
    <source>
        <strain evidence="4 5">E1L3A</strain>
    </source>
</reference>
<feature type="domain" description="Ppx/GppA phosphatase N-terminal" evidence="2">
    <location>
        <begin position="30"/>
        <end position="311"/>
    </location>
</feature>
<dbReference type="Pfam" id="PF02541">
    <property type="entry name" value="Ppx-GppA"/>
    <property type="match status" value="1"/>
</dbReference>
<dbReference type="SUPFAM" id="SSF53067">
    <property type="entry name" value="Actin-like ATPase domain"/>
    <property type="match status" value="2"/>
</dbReference>
<dbReference type="STRING" id="1033802.SSPSH_000638"/>
<dbReference type="GO" id="GO:0004309">
    <property type="term" value="F:exopolyphosphatase activity"/>
    <property type="evidence" value="ECO:0007669"/>
    <property type="project" value="UniProtKB-EC"/>
</dbReference>
<dbReference type="Gene3D" id="3.30.420.40">
    <property type="match status" value="1"/>
</dbReference>
<dbReference type="FunFam" id="3.30.420.150:FF:000001">
    <property type="entry name" value="Guanosine-5'-triphosphate,3'-diphosphate pyrophosphatase"/>
    <property type="match status" value="1"/>
</dbReference>
<keyword evidence="5" id="KW-1185">Reference proteome</keyword>
<dbReference type="GO" id="GO:0006798">
    <property type="term" value="P:polyphosphate catabolic process"/>
    <property type="evidence" value="ECO:0007669"/>
    <property type="project" value="TreeGrafter"/>
</dbReference>
<accession>U2G309</accession>
<dbReference type="eggNOG" id="COG0248">
    <property type="taxonomic scope" value="Bacteria"/>
</dbReference>
<dbReference type="Gene3D" id="3.30.420.150">
    <property type="entry name" value="Exopolyphosphatase. Domain 2"/>
    <property type="match status" value="1"/>
</dbReference>